<dbReference type="Gene3D" id="3.40.50.300">
    <property type="entry name" value="P-loop containing nucleotide triphosphate hydrolases"/>
    <property type="match status" value="2"/>
</dbReference>
<dbReference type="GO" id="GO:0003678">
    <property type="term" value="F:DNA helicase activity"/>
    <property type="evidence" value="ECO:0007669"/>
    <property type="project" value="TreeGrafter"/>
</dbReference>
<evidence type="ECO:0000259" key="10">
    <source>
        <dbReference type="PROSITE" id="PS51192"/>
    </source>
</evidence>
<dbReference type="EMBL" id="LBXB01000002">
    <property type="protein sequence ID" value="KKR20570.1"/>
    <property type="molecule type" value="Genomic_DNA"/>
</dbReference>
<keyword evidence="5" id="KW-0067">ATP-binding</keyword>
<proteinExistence type="predicted"/>
<feature type="domain" description="Helicase C-terminal" evidence="11">
    <location>
        <begin position="493"/>
        <end position="687"/>
    </location>
</feature>
<dbReference type="Proteomes" id="UP000034656">
    <property type="component" value="Unassembled WGS sequence"/>
</dbReference>
<dbReference type="Pfam" id="PF17191">
    <property type="entry name" value="RecG_wedge"/>
    <property type="match status" value="1"/>
</dbReference>
<dbReference type="Pfam" id="PF00270">
    <property type="entry name" value="DEAD"/>
    <property type="match status" value="1"/>
</dbReference>
<dbReference type="InterPro" id="IPR047112">
    <property type="entry name" value="RecG/Mfd"/>
</dbReference>
<protein>
    <recommendedName>
        <fullName evidence="8">Probable DNA 3'-5' helicase RecG</fullName>
    </recommendedName>
</protein>
<dbReference type="SUPFAM" id="SSF52540">
    <property type="entry name" value="P-loop containing nucleoside triphosphate hydrolases"/>
    <property type="match status" value="2"/>
</dbReference>
<evidence type="ECO:0000256" key="5">
    <source>
        <dbReference type="ARBA" id="ARBA00022840"/>
    </source>
</evidence>
<evidence type="ECO:0000256" key="9">
    <source>
        <dbReference type="SAM" id="MobiDB-lite"/>
    </source>
</evidence>
<evidence type="ECO:0000256" key="1">
    <source>
        <dbReference type="ARBA" id="ARBA00022741"/>
    </source>
</evidence>
<keyword evidence="6" id="KW-0238">DNA-binding</keyword>
<feature type="domain" description="Helicase ATP-binding" evidence="10">
    <location>
        <begin position="287"/>
        <end position="474"/>
    </location>
</feature>
<dbReference type="InterPro" id="IPR001650">
    <property type="entry name" value="Helicase_C-like"/>
</dbReference>
<dbReference type="Pfam" id="PF00271">
    <property type="entry name" value="Helicase_C"/>
    <property type="match status" value="1"/>
</dbReference>
<dbReference type="PROSITE" id="PS51194">
    <property type="entry name" value="HELICASE_CTER"/>
    <property type="match status" value="1"/>
</dbReference>
<dbReference type="GO" id="GO:0003677">
    <property type="term" value="F:DNA binding"/>
    <property type="evidence" value="ECO:0007669"/>
    <property type="project" value="UniProtKB-KW"/>
</dbReference>
<dbReference type="InterPro" id="IPR011545">
    <property type="entry name" value="DEAD/DEAH_box_helicase_dom"/>
</dbReference>
<dbReference type="AlphaFoldDB" id="A0A837HRD5"/>
<reference evidence="12 13" key="1">
    <citation type="journal article" date="2015" name="Nature">
        <title>rRNA introns, odd ribosomes, and small enigmatic genomes across a large radiation of phyla.</title>
        <authorList>
            <person name="Brown C.T."/>
            <person name="Hug L.A."/>
            <person name="Thomas B.C."/>
            <person name="Sharon I."/>
            <person name="Castelle C.J."/>
            <person name="Singh A."/>
            <person name="Wilkins M.J."/>
            <person name="Williams K.H."/>
            <person name="Banfield J.F."/>
        </authorList>
    </citation>
    <scope>NUCLEOTIDE SEQUENCE [LARGE SCALE GENOMIC DNA]</scope>
</reference>
<dbReference type="PANTHER" id="PTHR47964:SF1">
    <property type="entry name" value="ATP-DEPENDENT DNA HELICASE HOMOLOG RECG, CHLOROPLASTIC"/>
    <property type="match status" value="1"/>
</dbReference>
<evidence type="ECO:0000256" key="2">
    <source>
        <dbReference type="ARBA" id="ARBA00022763"/>
    </source>
</evidence>
<accession>A0A837HRD5</accession>
<organism evidence="12 13">
    <name type="scientific">Candidatus Nomurabacteria bacterium GW2011_GWC2_39_41</name>
    <dbReference type="NCBI Taxonomy" id="1618754"/>
    <lineage>
        <taxon>Bacteria</taxon>
        <taxon>Candidatus Nomuraibacteriota</taxon>
    </lineage>
</organism>
<keyword evidence="1" id="KW-0547">Nucleotide-binding</keyword>
<dbReference type="GO" id="GO:0016787">
    <property type="term" value="F:hydrolase activity"/>
    <property type="evidence" value="ECO:0007669"/>
    <property type="project" value="UniProtKB-KW"/>
</dbReference>
<dbReference type="Gene3D" id="2.40.50.140">
    <property type="entry name" value="Nucleic acid-binding proteins"/>
    <property type="match status" value="1"/>
</dbReference>
<feature type="compositionally biased region" description="Basic and acidic residues" evidence="9">
    <location>
        <begin position="537"/>
        <end position="553"/>
    </location>
</feature>
<evidence type="ECO:0000256" key="7">
    <source>
        <dbReference type="ARBA" id="ARBA00023204"/>
    </source>
</evidence>
<dbReference type="InterPro" id="IPR045562">
    <property type="entry name" value="RecG_dom3_C"/>
</dbReference>
<dbReference type="PANTHER" id="PTHR47964">
    <property type="entry name" value="ATP-DEPENDENT DNA HELICASE HOMOLOG RECG, CHLOROPLASTIC"/>
    <property type="match status" value="1"/>
</dbReference>
<dbReference type="InterPro" id="IPR012340">
    <property type="entry name" value="NA-bd_OB-fold"/>
</dbReference>
<dbReference type="SMART" id="SM00487">
    <property type="entry name" value="DEXDc"/>
    <property type="match status" value="1"/>
</dbReference>
<keyword evidence="2" id="KW-0227">DNA damage</keyword>
<dbReference type="PROSITE" id="PS51192">
    <property type="entry name" value="HELICASE_ATP_BIND_1"/>
    <property type="match status" value="1"/>
</dbReference>
<evidence type="ECO:0000313" key="12">
    <source>
        <dbReference type="EMBL" id="KKR20570.1"/>
    </source>
</evidence>
<keyword evidence="4 12" id="KW-0347">Helicase</keyword>
<keyword evidence="3" id="KW-0378">Hydrolase</keyword>
<dbReference type="SMART" id="SM00490">
    <property type="entry name" value="HELICc"/>
    <property type="match status" value="1"/>
</dbReference>
<evidence type="ECO:0000256" key="8">
    <source>
        <dbReference type="ARBA" id="ARBA00049819"/>
    </source>
</evidence>
<dbReference type="CDD" id="cd04488">
    <property type="entry name" value="RecG_wedge_OBF"/>
    <property type="match status" value="1"/>
</dbReference>
<feature type="region of interest" description="Disordered" evidence="9">
    <location>
        <begin position="533"/>
        <end position="553"/>
    </location>
</feature>
<dbReference type="GO" id="GO:0005524">
    <property type="term" value="F:ATP binding"/>
    <property type="evidence" value="ECO:0007669"/>
    <property type="project" value="UniProtKB-KW"/>
</dbReference>
<name>A0A837HRD5_9BACT</name>
<gene>
    <name evidence="12" type="ORF">UT51_C0002G0005</name>
</gene>
<evidence type="ECO:0000256" key="3">
    <source>
        <dbReference type="ARBA" id="ARBA00022801"/>
    </source>
</evidence>
<dbReference type="Pfam" id="PF19833">
    <property type="entry name" value="RecG_dom3_C"/>
    <property type="match status" value="1"/>
</dbReference>
<evidence type="ECO:0000313" key="13">
    <source>
        <dbReference type="Proteomes" id="UP000034656"/>
    </source>
</evidence>
<evidence type="ECO:0000256" key="6">
    <source>
        <dbReference type="ARBA" id="ARBA00023125"/>
    </source>
</evidence>
<comment type="caution">
    <text evidence="12">The sequence shown here is derived from an EMBL/GenBank/DDBJ whole genome shotgun (WGS) entry which is preliminary data.</text>
</comment>
<dbReference type="GO" id="GO:0006281">
    <property type="term" value="P:DNA repair"/>
    <property type="evidence" value="ECO:0007669"/>
    <property type="project" value="UniProtKB-KW"/>
</dbReference>
<dbReference type="InterPro" id="IPR033454">
    <property type="entry name" value="RecG_wedge"/>
</dbReference>
<dbReference type="InterPro" id="IPR027417">
    <property type="entry name" value="P-loop_NTPase"/>
</dbReference>
<dbReference type="InterPro" id="IPR014001">
    <property type="entry name" value="Helicase_ATP-bd"/>
</dbReference>
<sequence>MQLSDKLELKFRLDANQKRALHKLKLFSVADLLFHFPVRYSDISTVFKISDLVAGTSATVYGKVSKLKTKKGFRSKIPMAEGEIADLSGKIKIIWFNQAYLAKMLHDGENVKLTGKVTASKSGTYLANPEFEKIPNMPIDAHDTLFQKNGISNSGFSYPVYAETRGITSKWFYHAIEKILREKTLDDVEDYIPSDILKKYSLPKLKTALIWIHKPKNAKDAESARKRFAFEEVFCIQLERQHDKFEYRKNKSFQINTNKKNIEEFLQRFPFDATNSQEKSIETILEDMAKNFPMSRLLEGDVGSGKTAVAATASYVTVMQRPDGKNFGNLQVAYMAPTEILATQHFESFIQYFRHLPINIGLITGSGCRKFPAKTIGPANGASWTTISRSQLLKWVANGEIPILIGTHALIQKTVKFKNLALCVIDEQHRFGTAQRRKLVRKDGLAPHLLSMTATPIPRTLALTIYGDLDLSLLDEMPAGRKQIITEIITPNKRDQTYEEIRQELKNGRQLYVICPRIFEAEEQQAEPLSILSPRGSRFEPKAPKEGRRGEKEGGVKLEIKSVTAEAKRLKKEIFQEYDIGILHSKMSKEKKEEMMQEFSQGRIHILCATSVVEVGVNVPNATMIIIEGAERFGLAQLHQLRGRVIRSTYQAYCYIFAEAKSEKTIARLKALKTAKNGFELAELDLTLRGAGELGGTKQWGITDLGMEAIKNIKMVEAARLEATRLIAEDPELSNYPLLKQKVHEKAGEFHFE</sequence>
<dbReference type="SUPFAM" id="SSF50249">
    <property type="entry name" value="Nucleic acid-binding proteins"/>
    <property type="match status" value="1"/>
</dbReference>
<keyword evidence="7" id="KW-0234">DNA repair</keyword>
<evidence type="ECO:0000256" key="4">
    <source>
        <dbReference type="ARBA" id="ARBA00022806"/>
    </source>
</evidence>
<evidence type="ECO:0000259" key="11">
    <source>
        <dbReference type="PROSITE" id="PS51194"/>
    </source>
</evidence>